<name>A0A068F594_NILLU</name>
<evidence type="ECO:0000256" key="5">
    <source>
        <dbReference type="ARBA" id="ARBA00023157"/>
    </source>
</evidence>
<accession>A0A068F594</accession>
<evidence type="ECO:0000256" key="4">
    <source>
        <dbReference type="ARBA" id="ARBA00022825"/>
    </source>
</evidence>
<feature type="chain" id="PRO_5001651601" evidence="8">
    <location>
        <begin position="21"/>
        <end position="332"/>
    </location>
</feature>
<keyword evidence="4 7" id="KW-0720">Serine protease</keyword>
<evidence type="ECO:0000256" key="1">
    <source>
        <dbReference type="ARBA" id="ARBA00004239"/>
    </source>
</evidence>
<dbReference type="PROSITE" id="PS00134">
    <property type="entry name" value="TRYPSIN_HIS"/>
    <property type="match status" value="1"/>
</dbReference>
<dbReference type="InterPro" id="IPR001314">
    <property type="entry name" value="Peptidase_S1A"/>
</dbReference>
<dbReference type="GO" id="GO:0006508">
    <property type="term" value="P:proteolysis"/>
    <property type="evidence" value="ECO:0007669"/>
    <property type="project" value="UniProtKB-KW"/>
</dbReference>
<reference evidence="10" key="2">
    <citation type="submission" date="2014-02" db="EMBL/GenBank/DDBJ databases">
        <authorList>
            <person name="Bao Y.-Y."/>
            <person name="Zhang C.-X."/>
        </authorList>
    </citation>
    <scope>NUCLEOTIDE SEQUENCE</scope>
</reference>
<dbReference type="InterPro" id="IPR051487">
    <property type="entry name" value="Ser/Thr_Proteases_Immune/Dev"/>
</dbReference>
<dbReference type="PANTHER" id="PTHR24256">
    <property type="entry name" value="TRYPTASE-RELATED"/>
    <property type="match status" value="1"/>
</dbReference>
<dbReference type="FunFam" id="2.40.10.10:FF:000068">
    <property type="entry name" value="transmembrane protease serine 2"/>
    <property type="match status" value="1"/>
</dbReference>
<reference evidence="10" key="1">
    <citation type="journal article" date="2014" name="BMC Genomics">
        <title>Genomic insights into the serine protease gene family and expression profile analysis in the planthopper, Nilaparvata lugens.</title>
        <authorList>
            <person name="Bao Y.Y."/>
            <person name="Qin X."/>
            <person name="Yu B."/>
            <person name="Chen L.B."/>
            <person name="Wang Z.C."/>
            <person name="Zhang C.X."/>
        </authorList>
    </citation>
    <scope>NUCLEOTIDE SEQUENCE</scope>
</reference>
<dbReference type="InterPro" id="IPR043504">
    <property type="entry name" value="Peptidase_S1_PA_chymotrypsin"/>
</dbReference>
<dbReference type="GO" id="GO:0004252">
    <property type="term" value="F:serine-type endopeptidase activity"/>
    <property type="evidence" value="ECO:0007669"/>
    <property type="project" value="InterPro"/>
</dbReference>
<feature type="domain" description="Peptidase S1" evidence="9">
    <location>
        <begin position="79"/>
        <end position="321"/>
    </location>
</feature>
<keyword evidence="3 7" id="KW-0378">Hydrolase</keyword>
<proteinExistence type="evidence at transcript level"/>
<dbReference type="InterPro" id="IPR033116">
    <property type="entry name" value="TRYPSIN_SER"/>
</dbReference>
<keyword evidence="5" id="KW-1015">Disulfide bond</keyword>
<dbReference type="OrthoDB" id="5565075at2759"/>
<dbReference type="PROSITE" id="PS00135">
    <property type="entry name" value="TRYPSIN_SER"/>
    <property type="match status" value="1"/>
</dbReference>
<dbReference type="EMBL" id="KJ512085">
    <property type="protein sequence ID" value="AID60308.1"/>
    <property type="molecule type" value="mRNA"/>
</dbReference>
<sequence>MRDIFTWLFLSMNIFYLAQAKLTDIDGFLVDLEKLEPPLSVPNTRRLLVKSGIFENPVGGPNSGVGRWLNYFKPNVSSIIQGQDATSQSQFPYQAALFLKRKNEQTHSSFCGGSLISRSLILTAAHCLDNIEEVEVCLGCMHFNNDHEKRRKAFLVKKSSMIIHESWDPMNLKNDIALLILPTTAPLTDGVIKPLKLPKLGSMFEGVEGTVSGWGKTKSKASGISKKLKYISTAILDQKKCKEFYKETSNYTIEKHQLCTDGSKGKSTCQGDSGGPLVIKEGNEYTQIGIVSFGLRDCETKWPSVYTRVNVFLPWIQKIMKSLYRDNKINNN</sequence>
<keyword evidence="8" id="KW-0732">Signal</keyword>
<dbReference type="SUPFAM" id="SSF50494">
    <property type="entry name" value="Trypsin-like serine proteases"/>
    <property type="match status" value="1"/>
</dbReference>
<evidence type="ECO:0000256" key="2">
    <source>
        <dbReference type="ARBA" id="ARBA00022670"/>
    </source>
</evidence>
<keyword evidence="2 7" id="KW-0645">Protease</keyword>
<dbReference type="Gene3D" id="2.40.10.10">
    <property type="entry name" value="Trypsin-like serine proteases"/>
    <property type="match status" value="1"/>
</dbReference>
<dbReference type="Pfam" id="PF00089">
    <property type="entry name" value="Trypsin"/>
    <property type="match status" value="1"/>
</dbReference>
<evidence type="ECO:0000256" key="6">
    <source>
        <dbReference type="ARBA" id="ARBA00024195"/>
    </source>
</evidence>
<dbReference type="PRINTS" id="PR00722">
    <property type="entry name" value="CHYMOTRYPSIN"/>
</dbReference>
<evidence type="ECO:0000313" key="10">
    <source>
        <dbReference type="EMBL" id="AID60308.1"/>
    </source>
</evidence>
<dbReference type="SMART" id="SM00020">
    <property type="entry name" value="Tryp_SPc"/>
    <property type="match status" value="1"/>
</dbReference>
<evidence type="ECO:0000256" key="8">
    <source>
        <dbReference type="SAM" id="SignalP"/>
    </source>
</evidence>
<dbReference type="InterPro" id="IPR009003">
    <property type="entry name" value="Peptidase_S1_PA"/>
</dbReference>
<dbReference type="AlphaFoldDB" id="A0A068F594"/>
<dbReference type="FunFam" id="2.40.10.10:FF:000036">
    <property type="entry name" value="Trypsin beta"/>
    <property type="match status" value="1"/>
</dbReference>
<dbReference type="InterPro" id="IPR018114">
    <property type="entry name" value="TRYPSIN_HIS"/>
</dbReference>
<evidence type="ECO:0000259" key="9">
    <source>
        <dbReference type="PROSITE" id="PS50240"/>
    </source>
</evidence>
<comment type="subcellular location">
    <subcellularLocation>
        <location evidence="1">Secreted</location>
        <location evidence="1">Extracellular space</location>
    </subcellularLocation>
</comment>
<dbReference type="PROSITE" id="PS50240">
    <property type="entry name" value="TRYPSIN_DOM"/>
    <property type="match status" value="1"/>
</dbReference>
<dbReference type="CDD" id="cd00190">
    <property type="entry name" value="Tryp_SPc"/>
    <property type="match status" value="1"/>
</dbReference>
<comment type="similarity">
    <text evidence="6">Belongs to the peptidase S1 family. CLIP subfamily.</text>
</comment>
<feature type="signal peptide" evidence="8">
    <location>
        <begin position="1"/>
        <end position="20"/>
    </location>
</feature>
<evidence type="ECO:0000256" key="3">
    <source>
        <dbReference type="ARBA" id="ARBA00022801"/>
    </source>
</evidence>
<dbReference type="InterPro" id="IPR001254">
    <property type="entry name" value="Trypsin_dom"/>
</dbReference>
<organism evidence="10">
    <name type="scientific">Nilaparvata lugens</name>
    <name type="common">Brown planthopper</name>
    <dbReference type="NCBI Taxonomy" id="108931"/>
    <lineage>
        <taxon>Eukaryota</taxon>
        <taxon>Metazoa</taxon>
        <taxon>Ecdysozoa</taxon>
        <taxon>Arthropoda</taxon>
        <taxon>Hexapoda</taxon>
        <taxon>Insecta</taxon>
        <taxon>Pterygota</taxon>
        <taxon>Neoptera</taxon>
        <taxon>Paraneoptera</taxon>
        <taxon>Hemiptera</taxon>
        <taxon>Auchenorrhyncha</taxon>
        <taxon>Fulgoroidea</taxon>
        <taxon>Delphacidae</taxon>
        <taxon>Delphacinae</taxon>
        <taxon>Nilaparvata</taxon>
    </lineage>
</organism>
<evidence type="ECO:0000256" key="7">
    <source>
        <dbReference type="RuleBase" id="RU363034"/>
    </source>
</evidence>
<protein>
    <submittedName>
        <fullName evidence="10">Serine protease 7</fullName>
    </submittedName>
</protein>
<dbReference type="GO" id="GO:0005576">
    <property type="term" value="C:extracellular region"/>
    <property type="evidence" value="ECO:0007669"/>
    <property type="project" value="UniProtKB-SubCell"/>
</dbReference>